<evidence type="ECO:0000313" key="1">
    <source>
        <dbReference type="EMBL" id="WRQ88321.1"/>
    </source>
</evidence>
<name>A0ABZ1CA18_9BACT</name>
<gene>
    <name evidence="1" type="ORF">K1X11_002820</name>
</gene>
<evidence type="ECO:0000313" key="2">
    <source>
        <dbReference type="Proteomes" id="UP000738431"/>
    </source>
</evidence>
<proteinExistence type="predicted"/>
<reference evidence="1 2" key="1">
    <citation type="submission" date="2021-08" db="EMBL/GenBank/DDBJ databases">
        <authorList>
            <person name="Zhang D."/>
            <person name="Zhang A."/>
            <person name="Wang L."/>
        </authorList>
    </citation>
    <scope>NUCLEOTIDE SEQUENCE [LARGE SCALE GENOMIC DNA]</scope>
    <source>
        <strain evidence="1 2">WL0086</strain>
    </source>
</reference>
<protein>
    <submittedName>
        <fullName evidence="1">Uncharacterized protein</fullName>
    </submittedName>
</protein>
<dbReference type="Proteomes" id="UP000738431">
    <property type="component" value="Chromosome"/>
</dbReference>
<dbReference type="EMBL" id="CP139781">
    <property type="protein sequence ID" value="WRQ88321.1"/>
    <property type="molecule type" value="Genomic_DNA"/>
</dbReference>
<sequence length="251" mass="26454">MATSPSANQPALLPRRMNNPVVVGPQLLGLDPIAPALRLPVEAHRGDLTLQLPTESGQTYAGLHWWQNGRELPGQDRPTLQLGELTLDESDVYYATWEPHEGASAGRSQSALVAVYPGHHLANQSARGFVSPAHGLTVSFVVGRSAGPVRAKRYLIRVIGPSLAKFGVEAPLAEPQIAFARRTNDCRALLQTDPALAAACSQAVGAFALDPAAGDFVAVADLPPGAYNVTVTALAEANGGDVLVEIYETRA</sequence>
<keyword evidence="2" id="KW-1185">Reference proteome</keyword>
<organism evidence="1 2">
    <name type="scientific">Actomonas aquatica</name>
    <dbReference type="NCBI Taxonomy" id="2866162"/>
    <lineage>
        <taxon>Bacteria</taxon>
        <taxon>Pseudomonadati</taxon>
        <taxon>Verrucomicrobiota</taxon>
        <taxon>Opitutia</taxon>
        <taxon>Opitutales</taxon>
        <taxon>Opitutaceae</taxon>
        <taxon>Actomonas</taxon>
    </lineage>
</organism>
<accession>A0ABZ1CA18</accession>
<reference evidence="1 2" key="2">
    <citation type="submission" date="2023-12" db="EMBL/GenBank/DDBJ databases">
        <title>Description of an unclassified Opitutus bacterium of Verrucomicrobiota.</title>
        <authorList>
            <person name="Zhang D.-F."/>
        </authorList>
    </citation>
    <scope>NUCLEOTIDE SEQUENCE [LARGE SCALE GENOMIC DNA]</scope>
    <source>
        <strain evidence="1 2">WL0086</strain>
    </source>
</reference>
<dbReference type="RefSeq" id="WP_221032439.1">
    <property type="nucleotide sequence ID" value="NZ_CP139781.1"/>
</dbReference>